<evidence type="ECO:0000313" key="2">
    <source>
        <dbReference type="EMBL" id="GDY60360.1"/>
    </source>
</evidence>
<dbReference type="AlphaFoldDB" id="A0A4D4LM56"/>
<reference evidence="2 3" key="1">
    <citation type="journal article" date="2020" name="Int. J. Syst. Evol. Microbiol.">
        <title>Reclassification of Streptomyces castelarensis and Streptomyces sporoclivatus as later heterotypic synonyms of Streptomyces antimycoticus.</title>
        <authorList>
            <person name="Komaki H."/>
            <person name="Tamura T."/>
        </authorList>
    </citation>
    <scope>NUCLEOTIDE SEQUENCE [LARGE SCALE GENOMIC DNA]</scope>
    <source>
        <strain evidence="2 3">NBRC 13459</strain>
    </source>
</reference>
<evidence type="ECO:0000313" key="3">
    <source>
        <dbReference type="Proteomes" id="UP000301309"/>
    </source>
</evidence>
<name>A0A4D4LM56_STRVO</name>
<protein>
    <recommendedName>
        <fullName evidence="4">Membrane-associated oxidoreductase</fullName>
    </recommendedName>
</protein>
<proteinExistence type="predicted"/>
<dbReference type="EMBL" id="BJHW01000002">
    <property type="protein sequence ID" value="GDY60360.1"/>
    <property type="molecule type" value="Genomic_DNA"/>
</dbReference>
<evidence type="ECO:0008006" key="4">
    <source>
        <dbReference type="Google" id="ProtNLM"/>
    </source>
</evidence>
<dbReference type="OrthoDB" id="5194370at2"/>
<gene>
    <name evidence="2" type="ORF">SVIO_109830</name>
</gene>
<organism evidence="2 3">
    <name type="scientific">Streptomyces violaceusniger</name>
    <dbReference type="NCBI Taxonomy" id="68280"/>
    <lineage>
        <taxon>Bacteria</taxon>
        <taxon>Bacillati</taxon>
        <taxon>Actinomycetota</taxon>
        <taxon>Actinomycetes</taxon>
        <taxon>Kitasatosporales</taxon>
        <taxon>Streptomycetaceae</taxon>
        <taxon>Streptomyces</taxon>
        <taxon>Streptomyces violaceusniger group</taxon>
    </lineage>
</organism>
<dbReference type="Proteomes" id="UP000301309">
    <property type="component" value="Unassembled WGS sequence"/>
</dbReference>
<sequence>MFLSDGFEASANGCTAAINLSGAHISGGLLNFRQARLTNTQGPCLQADGLYAHGSIFLGGRSPGEGFEAHANGYTGAINLSGAHINGGLLDLRQARLTNTQGPCLQADGLNVPNGSVFLEDKFSAETNYGPQAQRQARRRQRRAGRRRDAAVQLLGAQIGGALIFGRGARLVSRTGPALFADYLNVGERVILNARYTGRDPEGCVRLFGADFGHELNLGGCRIVNHDGPILNLESASVRHLVLPPSILCSEPVSRTCTGKTVRFDNLTYERVKSGAGLEPIVYARHWIHWLRKHHIPDYSAQPYRQVAAVQHSAGNNAAARDILINQQEHLRNSDNIGNWFSRGGNWIFGAFAGYGYKVQKTAGWLAGVVVVAAVLGFFAPSHVDTGNKACTRMGRLELGLNQALPAISIGTGCQLSSGGVCSTLFSIAFLILRIFSLILFVTVVASLRNLVRKVH</sequence>
<evidence type="ECO:0000256" key="1">
    <source>
        <dbReference type="SAM" id="Phobius"/>
    </source>
</evidence>
<keyword evidence="1" id="KW-0472">Membrane</keyword>
<feature type="transmembrane region" description="Helical" evidence="1">
    <location>
        <begin position="362"/>
        <end position="380"/>
    </location>
</feature>
<keyword evidence="1" id="KW-0812">Transmembrane</keyword>
<keyword evidence="3" id="KW-1185">Reference proteome</keyword>
<keyword evidence="1" id="KW-1133">Transmembrane helix</keyword>
<feature type="transmembrane region" description="Helical" evidence="1">
    <location>
        <begin position="425"/>
        <end position="448"/>
    </location>
</feature>
<comment type="caution">
    <text evidence="2">The sequence shown here is derived from an EMBL/GenBank/DDBJ whole genome shotgun (WGS) entry which is preliminary data.</text>
</comment>
<accession>A0A4D4LM56</accession>